<keyword evidence="4" id="KW-0805">Transcription regulation</keyword>
<dbReference type="PANTHER" id="PTHR47782:SF12">
    <property type="entry name" value="ZN(II)2CYS6 TRANSCRIPTION FACTOR (EUROFUNG)"/>
    <property type="match status" value="1"/>
</dbReference>
<dbReference type="AlphaFoldDB" id="A0A3A2ZTB2"/>
<dbReference type="CDD" id="cd12148">
    <property type="entry name" value="fungal_TF_MHR"/>
    <property type="match status" value="1"/>
</dbReference>
<keyword evidence="6" id="KW-0804">Transcription</keyword>
<proteinExistence type="predicted"/>
<dbReference type="GO" id="GO:0000981">
    <property type="term" value="F:DNA-binding transcription factor activity, RNA polymerase II-specific"/>
    <property type="evidence" value="ECO:0007669"/>
    <property type="project" value="InterPro"/>
</dbReference>
<evidence type="ECO:0000256" key="2">
    <source>
        <dbReference type="ARBA" id="ARBA00022723"/>
    </source>
</evidence>
<evidence type="ECO:0000313" key="10">
    <source>
        <dbReference type="EMBL" id="RJE26392.1"/>
    </source>
</evidence>
<evidence type="ECO:0000313" key="11">
    <source>
        <dbReference type="Proteomes" id="UP000266188"/>
    </source>
</evidence>
<comment type="caution">
    <text evidence="10">The sequence shown here is derived from an EMBL/GenBank/DDBJ whole genome shotgun (WGS) entry which is preliminary data.</text>
</comment>
<sequence length="275" mass="30084">MQPSCGNCAKAGRECTIENPSSKRQLPPNYIEVLEERIAQLEGMLAQVRPDMTTDHISAFLGRSRIDNTENDPSNTTQDSPIEPESERACSATDKGPVMTVQDLDPSLESLCMSSASGQLMYFGESSALSLSKTLTSVLRSVRLQGPGMTVSGVRCDLWPRMPKPLPASLPEPPFGSLLVDAYFTHVHPQYPFLHRPTFDYWERNVQVANAAGNTPDPGQAFFVYMVHAIGALIVPALSLTSVEVPIPFYLASSWHALTMVLRGCTQPQICSLSK</sequence>
<gene>
    <name evidence="10" type="ORF">PHISCL_01279</name>
</gene>
<keyword evidence="5" id="KW-0238">DNA-binding</keyword>
<evidence type="ECO:0000256" key="8">
    <source>
        <dbReference type="SAM" id="MobiDB-lite"/>
    </source>
</evidence>
<keyword evidence="3" id="KW-0862">Zinc</keyword>
<dbReference type="GO" id="GO:0045944">
    <property type="term" value="P:positive regulation of transcription by RNA polymerase II"/>
    <property type="evidence" value="ECO:0007669"/>
    <property type="project" value="TreeGrafter"/>
</dbReference>
<accession>A0A3A2ZTB2</accession>
<dbReference type="OrthoDB" id="4369647at2759"/>
<feature type="compositionally biased region" description="Polar residues" evidence="8">
    <location>
        <begin position="71"/>
        <end position="80"/>
    </location>
</feature>
<dbReference type="Gene3D" id="4.10.240.10">
    <property type="entry name" value="Zn(2)-C6 fungal-type DNA-binding domain"/>
    <property type="match status" value="1"/>
</dbReference>
<evidence type="ECO:0000259" key="9">
    <source>
        <dbReference type="Pfam" id="PF04082"/>
    </source>
</evidence>
<dbReference type="Proteomes" id="UP000266188">
    <property type="component" value="Unassembled WGS sequence"/>
</dbReference>
<organism evidence="10 11">
    <name type="scientific">Aspergillus sclerotialis</name>
    <dbReference type="NCBI Taxonomy" id="2070753"/>
    <lineage>
        <taxon>Eukaryota</taxon>
        <taxon>Fungi</taxon>
        <taxon>Dikarya</taxon>
        <taxon>Ascomycota</taxon>
        <taxon>Pezizomycotina</taxon>
        <taxon>Eurotiomycetes</taxon>
        <taxon>Eurotiomycetidae</taxon>
        <taxon>Eurotiales</taxon>
        <taxon>Aspergillaceae</taxon>
        <taxon>Aspergillus</taxon>
        <taxon>Aspergillus subgen. Polypaecilum</taxon>
    </lineage>
</organism>
<name>A0A3A2ZTB2_9EURO</name>
<evidence type="ECO:0000256" key="3">
    <source>
        <dbReference type="ARBA" id="ARBA00022833"/>
    </source>
</evidence>
<dbReference type="InterPro" id="IPR052202">
    <property type="entry name" value="Yeast_MetPath_Reg"/>
</dbReference>
<dbReference type="GO" id="GO:0006351">
    <property type="term" value="P:DNA-templated transcription"/>
    <property type="evidence" value="ECO:0007669"/>
    <property type="project" value="InterPro"/>
</dbReference>
<dbReference type="GO" id="GO:0005634">
    <property type="term" value="C:nucleus"/>
    <property type="evidence" value="ECO:0007669"/>
    <property type="project" value="UniProtKB-SubCell"/>
</dbReference>
<evidence type="ECO:0000256" key="4">
    <source>
        <dbReference type="ARBA" id="ARBA00023015"/>
    </source>
</evidence>
<keyword evidence="7" id="KW-0539">Nucleus</keyword>
<dbReference type="InterPro" id="IPR007219">
    <property type="entry name" value="XnlR_reg_dom"/>
</dbReference>
<comment type="subcellular location">
    <subcellularLocation>
        <location evidence="1">Nucleus</location>
    </subcellularLocation>
</comment>
<evidence type="ECO:0000256" key="7">
    <source>
        <dbReference type="ARBA" id="ARBA00023242"/>
    </source>
</evidence>
<dbReference type="EMBL" id="MVGC01000023">
    <property type="protein sequence ID" value="RJE26392.1"/>
    <property type="molecule type" value="Genomic_DNA"/>
</dbReference>
<dbReference type="Pfam" id="PF04082">
    <property type="entry name" value="Fungal_trans"/>
    <property type="match status" value="1"/>
</dbReference>
<dbReference type="CDD" id="cd14653">
    <property type="entry name" value="ZIP_Gal4p-like"/>
    <property type="match status" value="1"/>
</dbReference>
<evidence type="ECO:0000256" key="5">
    <source>
        <dbReference type="ARBA" id="ARBA00023125"/>
    </source>
</evidence>
<dbReference type="GO" id="GO:0043565">
    <property type="term" value="F:sequence-specific DNA binding"/>
    <property type="evidence" value="ECO:0007669"/>
    <property type="project" value="TreeGrafter"/>
</dbReference>
<keyword evidence="2" id="KW-0479">Metal-binding</keyword>
<evidence type="ECO:0000256" key="6">
    <source>
        <dbReference type="ARBA" id="ARBA00023163"/>
    </source>
</evidence>
<keyword evidence="11" id="KW-1185">Reference proteome</keyword>
<dbReference type="InterPro" id="IPR036864">
    <property type="entry name" value="Zn2-C6_fun-type_DNA-bd_sf"/>
</dbReference>
<dbReference type="GO" id="GO:0008270">
    <property type="term" value="F:zinc ion binding"/>
    <property type="evidence" value="ECO:0007669"/>
    <property type="project" value="InterPro"/>
</dbReference>
<reference evidence="11" key="1">
    <citation type="submission" date="2017-02" db="EMBL/GenBank/DDBJ databases">
        <authorList>
            <person name="Tafer H."/>
            <person name="Lopandic K."/>
        </authorList>
    </citation>
    <scope>NUCLEOTIDE SEQUENCE [LARGE SCALE GENOMIC DNA]</scope>
    <source>
        <strain evidence="11">CBS 366.77</strain>
    </source>
</reference>
<protein>
    <recommendedName>
        <fullName evidence="9">Xylanolytic transcriptional activator regulatory domain-containing protein</fullName>
    </recommendedName>
</protein>
<feature type="region of interest" description="Disordered" evidence="8">
    <location>
        <begin position="62"/>
        <end position="98"/>
    </location>
</feature>
<dbReference type="PANTHER" id="PTHR47782">
    <property type="entry name" value="ZN(II)2CYS6 TRANSCRIPTION FACTOR (EUROFUNG)-RELATED"/>
    <property type="match status" value="1"/>
</dbReference>
<evidence type="ECO:0000256" key="1">
    <source>
        <dbReference type="ARBA" id="ARBA00004123"/>
    </source>
</evidence>
<feature type="domain" description="Xylanolytic transcriptional activator regulatory" evidence="9">
    <location>
        <begin position="181"/>
        <end position="237"/>
    </location>
</feature>